<dbReference type="PROSITE" id="PS50157">
    <property type="entry name" value="ZINC_FINGER_C2H2_2"/>
    <property type="match status" value="1"/>
</dbReference>
<dbReference type="EMBL" id="JBJKFK010000724">
    <property type="protein sequence ID" value="KAL3315550.1"/>
    <property type="molecule type" value="Genomic_DNA"/>
</dbReference>
<name>A0ABD2Q7M5_9PLAT</name>
<evidence type="ECO:0000256" key="6">
    <source>
        <dbReference type="ARBA" id="ARBA00023242"/>
    </source>
</evidence>
<evidence type="ECO:0000256" key="8">
    <source>
        <dbReference type="SAM" id="MobiDB-lite"/>
    </source>
</evidence>
<keyword evidence="5" id="KW-0862">Zinc</keyword>
<dbReference type="AlphaFoldDB" id="A0ABD2Q7M5"/>
<protein>
    <recommendedName>
        <fullName evidence="9">C2H2-type domain-containing protein</fullName>
    </recommendedName>
</protein>
<sequence length="623" mass="67889">MGTIFKQHFQFSQKLRVFGLLSFCIDEEEENFFKVNLNIDNSSDSTGEDEVDSSHRLKIAEDASHSSSPPTLPPTSISPSKSVNGHPNSPRKQSFDREAPAESERNRRKLRRPRRKYSHQHDSEYSGADNEEDAPSPSQAKKQKSDSSENLPTDSCIPVSVTSQSQLSSPSVSLSSSNLASVIAATQQASATSSLAITGPNGEVLGHVPHSSFNLMEANLQNSTPQNSGITLIQSSPFNSIRTGLNLSTSTAQGVALIGNLQTAQNSAVTDALLKQISGFKAQSSQQTMISTLSPGTNFGLNVNLAQGSPSVVATSTANIDMNAIAHALATNKLTASPGPIPGQIVLSCPRQSSAELSFLSSPVQLNSPGQGVDKPISLVTRNSTNDVSFPDEASIERVLRNLRQKTDTPQLKTEARSPQIEKQPLRTVTYANLDNRRFNTAQMFRPGDGIVETSGGTIIYESGLKAYRCQFCGKTFNRKFCRERHERLHTGQKPYDCLLCNLKFIRLEDRKRHLRSDQHIEAVAEKARVICAKSGGTWADEKAVIIRMLTEEFDRDSSIDLKDIKVELAENSHSDVPEDTKSTATDENNPLDDVASVKSERTIAKLSDSPPSTPIRLVNKAE</sequence>
<feature type="compositionally biased region" description="Basic and acidic residues" evidence="8">
    <location>
        <begin position="93"/>
        <end position="105"/>
    </location>
</feature>
<evidence type="ECO:0000256" key="5">
    <source>
        <dbReference type="ARBA" id="ARBA00022833"/>
    </source>
</evidence>
<dbReference type="Gene3D" id="3.30.160.60">
    <property type="entry name" value="Classic Zinc Finger"/>
    <property type="match status" value="2"/>
</dbReference>
<evidence type="ECO:0000256" key="2">
    <source>
        <dbReference type="ARBA" id="ARBA00022723"/>
    </source>
</evidence>
<feature type="compositionally biased region" description="Basic and acidic residues" evidence="8">
    <location>
        <begin position="52"/>
        <end position="64"/>
    </location>
</feature>
<reference evidence="10 11" key="1">
    <citation type="submission" date="2024-11" db="EMBL/GenBank/DDBJ databases">
        <title>Adaptive evolution of stress response genes in parasites aligns with host niche diversity.</title>
        <authorList>
            <person name="Hahn C."/>
            <person name="Resl P."/>
        </authorList>
    </citation>
    <scope>NUCLEOTIDE SEQUENCE [LARGE SCALE GENOMIC DNA]</scope>
    <source>
        <strain evidence="10">EGGRZ-B1_66</strain>
        <tissue evidence="10">Body</tissue>
    </source>
</reference>
<evidence type="ECO:0000256" key="7">
    <source>
        <dbReference type="PROSITE-ProRule" id="PRU00042"/>
    </source>
</evidence>
<keyword evidence="2" id="KW-0479">Metal-binding</keyword>
<feature type="compositionally biased region" description="Low complexity" evidence="8">
    <location>
        <begin position="65"/>
        <end position="82"/>
    </location>
</feature>
<comment type="subcellular location">
    <subcellularLocation>
        <location evidence="1">Nucleus</location>
    </subcellularLocation>
</comment>
<evidence type="ECO:0000256" key="3">
    <source>
        <dbReference type="ARBA" id="ARBA00022737"/>
    </source>
</evidence>
<evidence type="ECO:0000256" key="4">
    <source>
        <dbReference type="ARBA" id="ARBA00022771"/>
    </source>
</evidence>
<dbReference type="PANTHER" id="PTHR23226">
    <property type="entry name" value="ZINC FINGER AND SCAN DOMAIN-CONTAINING"/>
    <property type="match status" value="1"/>
</dbReference>
<keyword evidence="11" id="KW-1185">Reference proteome</keyword>
<dbReference type="InterPro" id="IPR013087">
    <property type="entry name" value="Znf_C2H2_type"/>
</dbReference>
<dbReference type="InterPro" id="IPR036236">
    <property type="entry name" value="Znf_C2H2_sf"/>
</dbReference>
<keyword evidence="3" id="KW-0677">Repeat</keyword>
<keyword evidence="6" id="KW-0539">Nucleus</keyword>
<feature type="region of interest" description="Disordered" evidence="8">
    <location>
        <begin position="39"/>
        <end position="157"/>
    </location>
</feature>
<feature type="compositionally biased region" description="Basic and acidic residues" evidence="8">
    <location>
        <begin position="571"/>
        <end position="582"/>
    </location>
</feature>
<accession>A0ABD2Q7M5</accession>
<dbReference type="GO" id="GO:0005634">
    <property type="term" value="C:nucleus"/>
    <property type="evidence" value="ECO:0007669"/>
    <property type="project" value="UniProtKB-SubCell"/>
</dbReference>
<feature type="domain" description="C2H2-type" evidence="9">
    <location>
        <begin position="468"/>
        <end position="495"/>
    </location>
</feature>
<evidence type="ECO:0000313" key="11">
    <source>
        <dbReference type="Proteomes" id="UP001626550"/>
    </source>
</evidence>
<evidence type="ECO:0000313" key="10">
    <source>
        <dbReference type="EMBL" id="KAL3315550.1"/>
    </source>
</evidence>
<evidence type="ECO:0000259" key="9">
    <source>
        <dbReference type="PROSITE" id="PS50157"/>
    </source>
</evidence>
<comment type="caution">
    <text evidence="10">The sequence shown here is derived from an EMBL/GenBank/DDBJ whole genome shotgun (WGS) entry which is preliminary data.</text>
</comment>
<dbReference type="PROSITE" id="PS00028">
    <property type="entry name" value="ZINC_FINGER_C2H2_1"/>
    <property type="match status" value="2"/>
</dbReference>
<feature type="compositionally biased region" description="Basic residues" evidence="8">
    <location>
        <begin position="106"/>
        <end position="118"/>
    </location>
</feature>
<evidence type="ECO:0000256" key="1">
    <source>
        <dbReference type="ARBA" id="ARBA00004123"/>
    </source>
</evidence>
<dbReference type="SMART" id="SM00355">
    <property type="entry name" value="ZnF_C2H2"/>
    <property type="match status" value="2"/>
</dbReference>
<dbReference type="Proteomes" id="UP001626550">
    <property type="component" value="Unassembled WGS sequence"/>
</dbReference>
<keyword evidence="4 7" id="KW-0863">Zinc-finger</keyword>
<dbReference type="GO" id="GO:0008270">
    <property type="term" value="F:zinc ion binding"/>
    <property type="evidence" value="ECO:0007669"/>
    <property type="project" value="UniProtKB-KW"/>
</dbReference>
<dbReference type="SUPFAM" id="SSF57667">
    <property type="entry name" value="beta-beta-alpha zinc fingers"/>
    <property type="match status" value="1"/>
</dbReference>
<feature type="region of interest" description="Disordered" evidence="8">
    <location>
        <begin position="571"/>
        <end position="623"/>
    </location>
</feature>
<organism evidence="10 11">
    <name type="scientific">Cichlidogyrus casuarinus</name>
    <dbReference type="NCBI Taxonomy" id="1844966"/>
    <lineage>
        <taxon>Eukaryota</taxon>
        <taxon>Metazoa</taxon>
        <taxon>Spiralia</taxon>
        <taxon>Lophotrochozoa</taxon>
        <taxon>Platyhelminthes</taxon>
        <taxon>Monogenea</taxon>
        <taxon>Monopisthocotylea</taxon>
        <taxon>Dactylogyridea</taxon>
        <taxon>Ancyrocephalidae</taxon>
        <taxon>Cichlidogyrus</taxon>
    </lineage>
</organism>
<proteinExistence type="predicted"/>
<feature type="compositionally biased region" description="Polar residues" evidence="8">
    <location>
        <begin position="83"/>
        <end position="92"/>
    </location>
</feature>
<gene>
    <name evidence="10" type="ORF">Ciccas_005819</name>
</gene>
<dbReference type="PANTHER" id="PTHR23226:SF416">
    <property type="entry name" value="FI01424P"/>
    <property type="match status" value="1"/>
</dbReference>